<keyword evidence="8 13" id="KW-1208">Phospholipid metabolism</keyword>
<dbReference type="Pfam" id="PF01210">
    <property type="entry name" value="NAD_Gly3P_dh_N"/>
    <property type="match status" value="1"/>
</dbReference>
<dbReference type="FunFam" id="3.40.50.720:FF:000019">
    <property type="entry name" value="Glycerol-3-phosphate dehydrogenase [NAD(P)+]"/>
    <property type="match status" value="1"/>
</dbReference>
<dbReference type="InterPro" id="IPR013328">
    <property type="entry name" value="6PGD_dom2"/>
</dbReference>
<dbReference type="SUPFAM" id="SSF51735">
    <property type="entry name" value="NAD(P)-binding Rossmann-fold domains"/>
    <property type="match status" value="1"/>
</dbReference>
<dbReference type="InterPro" id="IPR036291">
    <property type="entry name" value="NAD(P)-bd_dom_sf"/>
</dbReference>
<keyword evidence="5 13" id="KW-0520">NAD</keyword>
<dbReference type="GO" id="GO:0005829">
    <property type="term" value="C:cytosol"/>
    <property type="evidence" value="ECO:0007669"/>
    <property type="project" value="TreeGrafter"/>
</dbReference>
<dbReference type="KEGG" id="mlb:MLBr01679"/>
<comment type="similarity">
    <text evidence="1 13 17">Belongs to the NAD-dependent glycerol-3-phosphate dehydrogenase family.</text>
</comment>
<feature type="binding site" evidence="13">
    <location>
        <position position="22"/>
    </location>
    <ligand>
        <name>NADPH</name>
        <dbReference type="ChEBI" id="CHEBI:57783"/>
    </ligand>
</feature>
<comment type="catalytic activity">
    <reaction evidence="13">
        <text>sn-glycerol 3-phosphate + NAD(+) = dihydroxyacetone phosphate + NADH + H(+)</text>
        <dbReference type="Rhea" id="RHEA:11092"/>
        <dbReference type="ChEBI" id="CHEBI:15378"/>
        <dbReference type="ChEBI" id="CHEBI:57540"/>
        <dbReference type="ChEBI" id="CHEBI:57597"/>
        <dbReference type="ChEBI" id="CHEBI:57642"/>
        <dbReference type="ChEBI" id="CHEBI:57945"/>
        <dbReference type="EC" id="1.1.1.94"/>
    </reaction>
</comment>
<comment type="subcellular location">
    <subcellularLocation>
        <location evidence="13">Cytoplasm</location>
    </subcellularLocation>
</comment>
<dbReference type="GO" id="GO:0141152">
    <property type="term" value="F:glycerol-3-phosphate dehydrogenase (NAD+) activity"/>
    <property type="evidence" value="ECO:0007669"/>
    <property type="project" value="RHEA"/>
</dbReference>
<evidence type="ECO:0000256" key="5">
    <source>
        <dbReference type="ARBA" id="ARBA00023027"/>
    </source>
</evidence>
<evidence type="ECO:0000256" key="13">
    <source>
        <dbReference type="HAMAP-Rule" id="MF_00394"/>
    </source>
</evidence>
<feature type="binding site" evidence="13">
    <location>
        <position position="268"/>
    </location>
    <ligand>
        <name>NADPH</name>
        <dbReference type="ChEBI" id="CHEBI:57783"/>
    </ligand>
</feature>
<evidence type="ECO:0000256" key="16">
    <source>
        <dbReference type="PIRSR" id="PIRSR000114-3"/>
    </source>
</evidence>
<dbReference type="PROSITE" id="PS00957">
    <property type="entry name" value="NAD_G3PDH"/>
    <property type="match status" value="1"/>
</dbReference>
<evidence type="ECO:0000256" key="11">
    <source>
        <dbReference type="ARBA" id="ARBA00069372"/>
    </source>
</evidence>
<dbReference type="GO" id="GO:0008654">
    <property type="term" value="P:phospholipid biosynthetic process"/>
    <property type="evidence" value="ECO:0007669"/>
    <property type="project" value="UniProtKB-KW"/>
</dbReference>
<evidence type="ECO:0000313" key="21">
    <source>
        <dbReference type="Proteomes" id="UP000006900"/>
    </source>
</evidence>
<feature type="binding site" evidence="13">
    <location>
        <position position="119"/>
    </location>
    <ligand>
        <name>NADPH</name>
        <dbReference type="ChEBI" id="CHEBI:57783"/>
    </ligand>
</feature>
<dbReference type="PRINTS" id="PR00077">
    <property type="entry name" value="GPDHDRGNASE"/>
</dbReference>
<feature type="binding site" evidence="13">
    <location>
        <position position="62"/>
    </location>
    <ligand>
        <name>NADPH</name>
        <dbReference type="ChEBI" id="CHEBI:57783"/>
    </ligand>
</feature>
<feature type="binding site" evidence="13">
    <location>
        <position position="204"/>
    </location>
    <ligand>
        <name>sn-glycerol 3-phosphate</name>
        <dbReference type="ChEBI" id="CHEBI:57597"/>
    </ligand>
</feature>
<dbReference type="GO" id="GO:0005975">
    <property type="term" value="P:carbohydrate metabolic process"/>
    <property type="evidence" value="ECO:0007669"/>
    <property type="project" value="InterPro"/>
</dbReference>
<gene>
    <name evidence="20" type="primary">gpdA</name>
    <name evidence="13" type="synonym">gpsA</name>
    <name evidence="20" type="ordered locus">MLBr01679</name>
</gene>
<dbReference type="SUPFAM" id="SSF48179">
    <property type="entry name" value="6-phosphogluconate dehydrogenase C-terminal domain-like"/>
    <property type="match status" value="1"/>
</dbReference>
<dbReference type="InterPro" id="IPR011128">
    <property type="entry name" value="G3P_DH_NAD-dep_N"/>
</dbReference>
<organism evidence="20 21">
    <name type="scientific">Mycobacterium leprae (strain Br4923)</name>
    <dbReference type="NCBI Taxonomy" id="561304"/>
    <lineage>
        <taxon>Bacteria</taxon>
        <taxon>Bacillati</taxon>
        <taxon>Actinomycetota</taxon>
        <taxon>Actinomycetes</taxon>
        <taxon>Mycobacteriales</taxon>
        <taxon>Mycobacteriaceae</taxon>
        <taxon>Mycobacterium</taxon>
    </lineage>
</organism>
<comment type="function">
    <text evidence="13">Catalyzes the reduction of the glycolytic intermediate dihydroxyacetone phosphate (DHAP) to sn-glycerol 3-phosphate (G3P), the key precursor for phospholipid synthesis.</text>
</comment>
<feature type="binding site" evidence="13">
    <location>
        <position position="153"/>
    </location>
    <ligand>
        <name>NADPH</name>
        <dbReference type="ChEBI" id="CHEBI:57783"/>
    </ligand>
</feature>
<evidence type="ECO:0000256" key="7">
    <source>
        <dbReference type="ARBA" id="ARBA00023209"/>
    </source>
</evidence>
<evidence type="ECO:0000256" key="9">
    <source>
        <dbReference type="ARBA" id="ARBA00052716"/>
    </source>
</evidence>
<evidence type="ECO:0000256" key="15">
    <source>
        <dbReference type="PIRSR" id="PIRSR000114-2"/>
    </source>
</evidence>
<evidence type="ECO:0000259" key="19">
    <source>
        <dbReference type="Pfam" id="PF07479"/>
    </source>
</evidence>
<evidence type="ECO:0000256" key="3">
    <source>
        <dbReference type="ARBA" id="ARBA00022857"/>
    </source>
</evidence>
<feature type="domain" description="Glycerol-3-phosphate dehydrogenase NAD-dependent C-terminal" evidence="19">
    <location>
        <begin position="193"/>
        <end position="340"/>
    </location>
</feature>
<dbReference type="PANTHER" id="PTHR11728">
    <property type="entry name" value="GLYCEROL-3-PHOSPHATE DEHYDROGENASE"/>
    <property type="match status" value="1"/>
</dbReference>
<dbReference type="GO" id="GO:0046168">
    <property type="term" value="P:glycerol-3-phosphate catabolic process"/>
    <property type="evidence" value="ECO:0007669"/>
    <property type="project" value="InterPro"/>
</dbReference>
<sequence length="351" mass="35878">MEMAGIVVRSESAVAVMGAGAWGTALAKVLIDAGGPEAGVVLWARRPDVAERINTTRCNRAYLPGTLLPPGIRATADPADALRGASTVLLGVPAQRMRANLERWGGLVADGATLVSLAKGIELGTLMRMSQVIVSVTGVDPAQVAVLSGPNLASEIAQCQPAATVIACSDLGRAVALQRMLSSGYFRPYTNSDVVGTEIGGVCKNVIALACGMAAGVGFGENTAATIITRGLAEIIRLGMALGAQVTTLAGLAGVGDLVATCTSPHSRNRSLGERLGRGEIMQSILHGMDGSDGGDGYVVEGVTSCASVLALASSYDVEMPLTDAVHRVCHKGLSVEKAMALLLGRSTKSE</sequence>
<feature type="binding site" evidence="13">
    <location>
        <position position="301"/>
    </location>
    <ligand>
        <name>NADPH</name>
        <dbReference type="ChEBI" id="CHEBI:57783"/>
    </ligand>
</feature>
<feature type="active site" description="Proton acceptor" evidence="13 14">
    <location>
        <position position="204"/>
    </location>
</feature>
<evidence type="ECO:0000313" key="20">
    <source>
        <dbReference type="EMBL" id="CAR71774.1"/>
    </source>
</evidence>
<evidence type="ECO:0000256" key="6">
    <source>
        <dbReference type="ARBA" id="ARBA00023098"/>
    </source>
</evidence>
<keyword evidence="13" id="KW-0963">Cytoplasm</keyword>
<dbReference type="NCBIfam" id="NF000940">
    <property type="entry name" value="PRK00094.1-2"/>
    <property type="match status" value="1"/>
</dbReference>
<keyword evidence="7 13" id="KW-0594">Phospholipid biosynthesis</keyword>
<dbReference type="PANTHER" id="PTHR11728:SF1">
    <property type="entry name" value="GLYCEROL-3-PHOSPHATE DEHYDROGENASE [NAD(+)] 2, CHLOROPLASTIC"/>
    <property type="match status" value="1"/>
</dbReference>
<comment type="catalytic activity">
    <reaction evidence="9">
        <text>sn-glycerol 3-phosphate + NADP(+) = dihydroxyacetone phosphate + NADPH + H(+)</text>
        <dbReference type="Rhea" id="RHEA:11096"/>
        <dbReference type="ChEBI" id="CHEBI:15378"/>
        <dbReference type="ChEBI" id="CHEBI:57597"/>
        <dbReference type="ChEBI" id="CHEBI:57642"/>
        <dbReference type="ChEBI" id="CHEBI:57783"/>
        <dbReference type="ChEBI" id="CHEBI:58349"/>
        <dbReference type="EC" id="1.1.1.94"/>
    </reaction>
    <physiologicalReaction direction="right-to-left" evidence="9">
        <dbReference type="Rhea" id="RHEA:11098"/>
    </physiologicalReaction>
</comment>
<reference evidence="20 21" key="1">
    <citation type="journal article" date="2009" name="Nat. Genet.">
        <title>Comparative genomic and phylogeographic analysis of Mycobacterium leprae.</title>
        <authorList>
            <person name="Monot M."/>
            <person name="Honore N."/>
            <person name="Garnier T."/>
            <person name="Zidane N."/>
            <person name="Sherafi D."/>
            <person name="Paniz-Mondolfi A."/>
            <person name="Matsuoka M."/>
            <person name="Taylor G.M."/>
            <person name="Donoghue H.D."/>
            <person name="Bouwman A."/>
            <person name="Mays S."/>
            <person name="Watson C."/>
            <person name="Lockwood D."/>
            <person name="Khamispour A."/>
            <person name="Dowlati Y."/>
            <person name="Jianping S."/>
            <person name="Rea T.H."/>
            <person name="Vera-Cabrera L."/>
            <person name="Stefani M.M."/>
            <person name="Banu S."/>
            <person name="Macdonald M."/>
            <person name="Sapkota B.R."/>
            <person name="Spencer J.S."/>
            <person name="Thomas J."/>
            <person name="Harshman K."/>
            <person name="Singh P."/>
            <person name="Busso P."/>
            <person name="Gattiker A."/>
            <person name="Rougemont J."/>
            <person name="Brennan P.J."/>
            <person name="Cole S.T."/>
        </authorList>
    </citation>
    <scope>NUCLEOTIDE SEQUENCE [LARGE SCALE GENOMIC DNA]</scope>
    <source>
        <strain evidence="21">Br4923</strain>
    </source>
</reference>
<feature type="binding site" evidence="13">
    <location>
        <position position="45"/>
    </location>
    <ligand>
        <name>NADPH</name>
        <dbReference type="ChEBI" id="CHEBI:57783"/>
    </ligand>
</feature>
<feature type="binding site" evidence="15">
    <location>
        <position position="119"/>
    </location>
    <ligand>
        <name>substrate</name>
    </ligand>
</feature>
<dbReference type="PIRSF" id="PIRSF000114">
    <property type="entry name" value="Glycerol-3-P_dh"/>
    <property type="match status" value="1"/>
</dbReference>
<feature type="domain" description="Glycerol-3-phosphate dehydrogenase NAD-dependent N-terminal" evidence="18">
    <location>
        <begin position="14"/>
        <end position="170"/>
    </location>
</feature>
<comment type="caution">
    <text evidence="13">Lacks conserved residue(s) required for the propagation of feature annotation.</text>
</comment>
<keyword evidence="6 13" id="KW-0443">Lipid metabolism</keyword>
<dbReference type="GO" id="GO:0051287">
    <property type="term" value="F:NAD binding"/>
    <property type="evidence" value="ECO:0007669"/>
    <property type="project" value="InterPro"/>
</dbReference>
<dbReference type="InterPro" id="IPR006109">
    <property type="entry name" value="G3P_DH_NAD-dep_C"/>
</dbReference>
<dbReference type="FunFam" id="1.10.1040.10:FF:000001">
    <property type="entry name" value="Glycerol-3-phosphate dehydrogenase [NAD(P)+]"/>
    <property type="match status" value="1"/>
</dbReference>
<feature type="binding site" evidence="13">
    <location>
        <position position="269"/>
    </location>
    <ligand>
        <name>sn-glycerol 3-phosphate</name>
        <dbReference type="ChEBI" id="CHEBI:57597"/>
    </ligand>
</feature>
<keyword evidence="13" id="KW-0547">Nucleotide-binding</keyword>
<name>A0A0H3N000_MYCLB</name>
<dbReference type="EMBL" id="FM211192">
    <property type="protein sequence ID" value="CAR71774.1"/>
    <property type="molecule type" value="Genomic_DNA"/>
</dbReference>
<dbReference type="Pfam" id="PF07479">
    <property type="entry name" value="NAD_Gly3P_dh_C"/>
    <property type="match status" value="1"/>
</dbReference>
<evidence type="ECO:0000256" key="12">
    <source>
        <dbReference type="ARBA" id="ARBA00080511"/>
    </source>
</evidence>
<dbReference type="Gene3D" id="3.40.50.720">
    <property type="entry name" value="NAD(P)-binding Rossmann-like Domain"/>
    <property type="match status" value="1"/>
</dbReference>
<feature type="binding site" evidence="13">
    <location>
        <position position="46"/>
    </location>
    <ligand>
        <name>NADPH</name>
        <dbReference type="ChEBI" id="CHEBI:57783"/>
    </ligand>
</feature>
<dbReference type="EC" id="1.1.1.94" evidence="10 13"/>
<proteinExistence type="inferred from homology"/>
<dbReference type="HAMAP" id="MF_00394">
    <property type="entry name" value="NAD_Glyc3P_dehydrog"/>
    <property type="match status" value="1"/>
</dbReference>
<evidence type="ECO:0000256" key="14">
    <source>
        <dbReference type="PIRSR" id="PIRSR000114-1"/>
    </source>
</evidence>
<dbReference type="HOGENOM" id="CLU_033449_0_2_11"/>
<feature type="binding site" evidence="13">
    <location>
        <position position="299"/>
    </location>
    <ligand>
        <name>NADPH</name>
        <dbReference type="ChEBI" id="CHEBI:57783"/>
    </ligand>
</feature>
<dbReference type="GO" id="GO:0046167">
    <property type="term" value="P:glycerol-3-phosphate biosynthetic process"/>
    <property type="evidence" value="ECO:0007669"/>
    <property type="project" value="UniProtKB-UniRule"/>
</dbReference>
<keyword evidence="4 13" id="KW-0560">Oxidoreductase</keyword>
<evidence type="ECO:0000256" key="2">
    <source>
        <dbReference type="ARBA" id="ARBA00022516"/>
    </source>
</evidence>
<evidence type="ECO:0000259" key="18">
    <source>
        <dbReference type="Pfam" id="PF01210"/>
    </source>
</evidence>
<dbReference type="UniPathway" id="UPA00940"/>
<evidence type="ECO:0000256" key="10">
    <source>
        <dbReference type="ARBA" id="ARBA00066687"/>
    </source>
</evidence>
<evidence type="ECO:0000256" key="17">
    <source>
        <dbReference type="RuleBase" id="RU000437"/>
    </source>
</evidence>
<protein>
    <recommendedName>
        <fullName evidence="11 13">Glycerol-3-phosphate dehydrogenase [NAD(P)+]</fullName>
        <ecNumber evidence="10 13">1.1.1.94</ecNumber>
    </recommendedName>
    <alternativeName>
        <fullName evidence="13">NAD(P)(+)-dependent glycerol-3-phosphate dehydrogenase</fullName>
    </alternativeName>
    <alternativeName>
        <fullName evidence="12 13">NAD(P)H-dependent dihydroxyacetone-phosphate reductase</fullName>
    </alternativeName>
</protein>
<dbReference type="GO" id="GO:0141153">
    <property type="term" value="F:glycerol-3-phosphate dehydrogenase (NADP+) activity"/>
    <property type="evidence" value="ECO:0007669"/>
    <property type="project" value="RHEA"/>
</dbReference>
<evidence type="ECO:0000256" key="4">
    <source>
        <dbReference type="ARBA" id="ARBA00023002"/>
    </source>
</evidence>
<feature type="binding site" evidence="13">
    <location>
        <position position="267"/>
    </location>
    <ligand>
        <name>sn-glycerol 3-phosphate</name>
        <dbReference type="ChEBI" id="CHEBI:57597"/>
    </ligand>
</feature>
<keyword evidence="2 13" id="KW-0444">Lipid biosynthesis</keyword>
<feature type="binding site" evidence="16">
    <location>
        <position position="153"/>
    </location>
    <ligand>
        <name>NAD(+)</name>
        <dbReference type="ChEBI" id="CHEBI:57540"/>
    </ligand>
</feature>
<feature type="binding site" evidence="16">
    <location>
        <position position="268"/>
    </location>
    <ligand>
        <name>NAD(+)</name>
        <dbReference type="ChEBI" id="CHEBI:57540"/>
    </ligand>
</feature>
<feature type="binding site" evidence="13">
    <location>
        <position position="149"/>
    </location>
    <ligand>
        <name>sn-glycerol 3-phosphate</name>
        <dbReference type="ChEBI" id="CHEBI:57597"/>
    </ligand>
</feature>
<feature type="binding site" evidence="15">
    <location>
        <begin position="268"/>
        <end position="269"/>
    </location>
    <ligand>
        <name>substrate</name>
    </ligand>
</feature>
<feature type="binding site" evidence="13">
    <location>
        <position position="268"/>
    </location>
    <ligand>
        <name>sn-glycerol 3-phosphate</name>
        <dbReference type="ChEBI" id="CHEBI:57597"/>
    </ligand>
</feature>
<comment type="pathway">
    <text evidence="13">Membrane lipid metabolism; glycerophospholipid metabolism.</text>
</comment>
<keyword evidence="3 13" id="KW-0521">NADP</keyword>
<accession>A0A0H3N000</accession>
<dbReference type="Proteomes" id="UP000006900">
    <property type="component" value="Chromosome"/>
</dbReference>
<evidence type="ECO:0000256" key="1">
    <source>
        <dbReference type="ARBA" id="ARBA00011009"/>
    </source>
</evidence>
<feature type="binding site" evidence="13">
    <location>
        <position position="257"/>
    </location>
    <ligand>
        <name>sn-glycerol 3-phosphate</name>
        <dbReference type="ChEBI" id="CHEBI:57597"/>
    </ligand>
</feature>
<evidence type="ECO:0000256" key="8">
    <source>
        <dbReference type="ARBA" id="ARBA00023264"/>
    </source>
</evidence>
<dbReference type="GO" id="GO:0006650">
    <property type="term" value="P:glycerophospholipid metabolic process"/>
    <property type="evidence" value="ECO:0007669"/>
    <property type="project" value="UniProtKB-UniRule"/>
</dbReference>
<dbReference type="Gene3D" id="1.10.1040.10">
    <property type="entry name" value="N-(1-d-carboxylethyl)-l-norvaline Dehydrogenase, domain 2"/>
    <property type="match status" value="1"/>
</dbReference>
<dbReference type="InterPro" id="IPR008927">
    <property type="entry name" value="6-PGluconate_DH-like_C_sf"/>
</dbReference>
<dbReference type="AlphaFoldDB" id="A0A0H3N000"/>
<feature type="binding site" evidence="13">
    <location>
        <position position="119"/>
    </location>
    <ligand>
        <name>sn-glycerol 3-phosphate</name>
        <dbReference type="ChEBI" id="CHEBI:57597"/>
    </ligand>
</feature>
<feature type="binding site" evidence="16">
    <location>
        <begin position="18"/>
        <end position="23"/>
    </location>
    <ligand>
        <name>NAD(+)</name>
        <dbReference type="ChEBI" id="CHEBI:57540"/>
    </ligand>
</feature>
<dbReference type="NCBIfam" id="NF000942">
    <property type="entry name" value="PRK00094.1-4"/>
    <property type="match status" value="1"/>
</dbReference>
<dbReference type="InterPro" id="IPR006168">
    <property type="entry name" value="G3P_DH_NAD-dep"/>
</dbReference>